<comment type="subcellular location">
    <subcellularLocation>
        <location evidence="1">Cell envelope</location>
    </subcellularLocation>
</comment>
<feature type="domain" description="Solute-binding protein family 3/N-terminal" evidence="6">
    <location>
        <begin position="30"/>
        <end position="252"/>
    </location>
</feature>
<evidence type="ECO:0000259" key="6">
    <source>
        <dbReference type="SMART" id="SM00062"/>
    </source>
</evidence>
<evidence type="ECO:0000256" key="4">
    <source>
        <dbReference type="RuleBase" id="RU003744"/>
    </source>
</evidence>
<dbReference type="Gene3D" id="3.40.190.10">
    <property type="entry name" value="Periplasmic binding protein-like II"/>
    <property type="match status" value="2"/>
</dbReference>
<sequence>MKKLICSILLILLAQTSQARTNDEIMKSGMLFIGVPGDYAPLAFFNENGRLTGFDVDMAKNLAKTMKLTPVFVLSSWPTLSADLAADNFDIAMGGVTYTNGRAQQFLLSESVVPNGKIALASCQSAPKLTDIDAINQEDVRVVVNPGGTNESFVNGNIHTAQIIRVKDNFDNIQALRDKTADMMVTDLIEGMYYEHNEPGVLCMATTKPFAGTESYKVYMLKKENPELLQTINNWLNEVNKDELLEKWGIKAH</sequence>
<dbReference type="KEGG" id="orb:IPMB12_10445"/>
<proteinExistence type="inferred from homology"/>
<dbReference type="EMBL" id="CP050253">
    <property type="protein sequence ID" value="QIQ22066.1"/>
    <property type="molecule type" value="Genomic_DNA"/>
</dbReference>
<dbReference type="InParanoid" id="A0A6G9ICV4"/>
<dbReference type="Pfam" id="PF00497">
    <property type="entry name" value="SBP_bac_3"/>
    <property type="match status" value="1"/>
</dbReference>
<dbReference type="Proteomes" id="UP000501168">
    <property type="component" value="Chromosome"/>
</dbReference>
<keyword evidence="3 5" id="KW-0732">Signal</keyword>
<reference evidence="7 8" key="1">
    <citation type="submission" date="2020-03" db="EMBL/GenBank/DDBJ databases">
        <title>Complete genome sequence of Orbus sp. IPMB12 (BCRC 80908).</title>
        <authorList>
            <person name="Lo W.-S."/>
            <person name="Chang T.-H."/>
            <person name="Kuo C.-H."/>
        </authorList>
    </citation>
    <scope>NUCLEOTIDE SEQUENCE [LARGE SCALE GENOMIC DNA]</scope>
    <source>
        <strain evidence="7 8">IPMB12</strain>
    </source>
</reference>
<organism evidence="7 8">
    <name type="scientific">Zophobihabitans entericus</name>
    <dbReference type="NCBI Taxonomy" id="1635327"/>
    <lineage>
        <taxon>Bacteria</taxon>
        <taxon>Pseudomonadati</taxon>
        <taxon>Pseudomonadota</taxon>
        <taxon>Gammaproteobacteria</taxon>
        <taxon>Orbales</taxon>
        <taxon>Orbaceae</taxon>
        <taxon>Zophobihabitans</taxon>
    </lineage>
</organism>
<dbReference type="RefSeq" id="WP_166917363.1">
    <property type="nucleotide sequence ID" value="NZ_CP050253.1"/>
</dbReference>
<dbReference type="PANTHER" id="PTHR35936:SF19">
    <property type="entry name" value="AMINO-ACID-BINDING PROTEIN YXEM-RELATED"/>
    <property type="match status" value="1"/>
</dbReference>
<evidence type="ECO:0000313" key="8">
    <source>
        <dbReference type="Proteomes" id="UP000501168"/>
    </source>
</evidence>
<evidence type="ECO:0000313" key="7">
    <source>
        <dbReference type="EMBL" id="QIQ22066.1"/>
    </source>
</evidence>
<dbReference type="InterPro" id="IPR001638">
    <property type="entry name" value="Solute-binding_3/MltF_N"/>
</dbReference>
<gene>
    <name evidence="7" type="ORF">IPMB12_10445</name>
</gene>
<dbReference type="GO" id="GO:0030313">
    <property type="term" value="C:cell envelope"/>
    <property type="evidence" value="ECO:0007669"/>
    <property type="project" value="UniProtKB-SubCell"/>
</dbReference>
<accession>A0A6G9ICV4</accession>
<evidence type="ECO:0000256" key="5">
    <source>
        <dbReference type="SAM" id="SignalP"/>
    </source>
</evidence>
<comment type="similarity">
    <text evidence="2 4">Belongs to the bacterial solute-binding protein 3 family.</text>
</comment>
<feature type="signal peptide" evidence="5">
    <location>
        <begin position="1"/>
        <end position="19"/>
    </location>
</feature>
<protein>
    <submittedName>
        <fullName evidence="7">Transporter substrate-binding domain-containing protein</fullName>
    </submittedName>
</protein>
<feature type="chain" id="PRO_5026205178" evidence="5">
    <location>
        <begin position="20"/>
        <end position="253"/>
    </location>
</feature>
<dbReference type="AlphaFoldDB" id="A0A6G9ICV4"/>
<evidence type="ECO:0000256" key="2">
    <source>
        <dbReference type="ARBA" id="ARBA00010333"/>
    </source>
</evidence>
<dbReference type="SMART" id="SM00062">
    <property type="entry name" value="PBPb"/>
    <property type="match status" value="1"/>
</dbReference>
<name>A0A6G9ICV4_9GAMM</name>
<evidence type="ECO:0000256" key="1">
    <source>
        <dbReference type="ARBA" id="ARBA00004196"/>
    </source>
</evidence>
<keyword evidence="8" id="KW-1185">Reference proteome</keyword>
<evidence type="ECO:0000256" key="3">
    <source>
        <dbReference type="ARBA" id="ARBA00022729"/>
    </source>
</evidence>
<dbReference type="PROSITE" id="PS01039">
    <property type="entry name" value="SBP_BACTERIAL_3"/>
    <property type="match status" value="1"/>
</dbReference>
<dbReference type="InterPro" id="IPR018313">
    <property type="entry name" value="SBP_3_CS"/>
</dbReference>
<dbReference type="PANTHER" id="PTHR35936">
    <property type="entry name" value="MEMBRANE-BOUND LYTIC MUREIN TRANSGLYCOSYLASE F"/>
    <property type="match status" value="1"/>
</dbReference>
<dbReference type="SUPFAM" id="SSF53850">
    <property type="entry name" value="Periplasmic binding protein-like II"/>
    <property type="match status" value="1"/>
</dbReference>